<dbReference type="InterPro" id="IPR007119">
    <property type="entry name" value="Phage_tail_spike_N"/>
</dbReference>
<dbReference type="NCBIfam" id="TIGR01665">
    <property type="entry name" value="put_anti_recept"/>
    <property type="match status" value="1"/>
</dbReference>
<evidence type="ECO:0000259" key="1">
    <source>
        <dbReference type="Pfam" id="PF06605"/>
    </source>
</evidence>
<accession>A0A1X4JP73</accession>
<protein>
    <recommendedName>
        <fullName evidence="1">Tail spike domain-containing protein</fullName>
    </recommendedName>
</protein>
<dbReference type="InterPro" id="IPR010572">
    <property type="entry name" value="Tail_dom"/>
</dbReference>
<evidence type="ECO:0000313" key="3">
    <source>
        <dbReference type="Proteomes" id="UP000193588"/>
    </source>
</evidence>
<evidence type="ECO:0000313" key="2">
    <source>
        <dbReference type="EMBL" id="OSP90572.1"/>
    </source>
</evidence>
<sequence length="999" mass="108029">MEDAMTPILYNSDEIDFTSNGLGQLTELYSVDIQEQRNGLLTFTGLYPVTGQHYGDISEGRIILAKPSPLDDNHAFRIVNTQLDIAGHSLQIEADSITYDLTHNIVKSVTMKGTGSTAMNQLQEAIVNPSIFTLYSDITTSSTSTLNYVNPMEAIAGTQGSFLQYWGGEMKRENRRVAMLNRRGRYNVATFRLGKNISGLRYTVDTSNLVTQVIPTVNLTEGNTTRYLEGATVSSKRVGNYPIKYTQSVDVTDKITINDGDTDKAIIDRINAYAGNWFAQSENTNKDLPDVTIEVDVLSLQDSADYADKFAKLETIGLTDTVTVYVPEYGVNVTAIVNELHYDPIGERVTSLVVGTAKVSFADANQNALSDLQNKVIQVQEQATQAVVSANGKNSNHSGRNAPAHPQEGDTWFWDDGADSGIRVFTNGVWVDSVDTKTLERINNAVDSAIETSYTYTDELNDKQVELTNELNDKVANGEALLKQEITDRENGDSVTLQAGKDFVTSQIKDYDTGMQSQISQVSDGIMASVSSTNLITDSSFVNATANWTLAGDVSWKIDNEIMLKGVRVATFNNGSNDFDRKTSTLKSTPIYTMNLGGTQFYASIDIYAPFFGTSAYMKAEIVQKNSSGTTTKTTAIGGSFDTAMSGWNTYTADITLDSATTQLYLQVTQYGGGKVSVARPYLGSTKLNAGDYIPGSSTDNTSTLKLFNNFFAFGIQANTGALISGINGDSSGLNIVGEKITVTGDTTFIGKNFMDGAIIKNASIGSAQIADASITNAKISNLDVNKLSGNVSSFIQSNWNGKYGSTTINSTGMTVNSGGVITDFMNSGMKLTMAGESIGGIGVQGMTGKPNTYQGLTFWLDGNAEYMAWAARNNGDTSMNPVIQMSWYRSNSAPTGAYAGFNFDDDVIFNQGINVPGISKAKLGFTTKTFNGFNYPYFGDSRLQAGLAYGSGYTYLISGTTYYNLTRVIKALDNLGAVKIPSVINSDGTVKTWFNVTL</sequence>
<dbReference type="EMBL" id="NDXJ01000001">
    <property type="protein sequence ID" value="OSP90572.1"/>
    <property type="molecule type" value="Genomic_DNA"/>
</dbReference>
<proteinExistence type="predicted"/>
<comment type="caution">
    <text evidence="2">The sequence shown here is derived from an EMBL/GenBank/DDBJ whole genome shotgun (WGS) entry which is preliminary data.</text>
</comment>
<organism evidence="2 3">
    <name type="scientific">Weissella cibaria</name>
    <dbReference type="NCBI Taxonomy" id="137591"/>
    <lineage>
        <taxon>Bacteria</taxon>
        <taxon>Bacillati</taxon>
        <taxon>Bacillota</taxon>
        <taxon>Bacilli</taxon>
        <taxon>Lactobacillales</taxon>
        <taxon>Lactobacillaceae</taxon>
        <taxon>Weissella</taxon>
    </lineage>
</organism>
<reference evidence="2 3" key="1">
    <citation type="submission" date="2017-04" db="EMBL/GenBank/DDBJ databases">
        <title>The genome sequence of Weissella cibaria isolated from wild Drosophila.</title>
        <authorList>
            <person name="Ricks N.J."/>
            <person name="Carroll C."/>
            <person name="Walters A."/>
            <person name="Newell P.D."/>
            <person name="Chaston J.M."/>
        </authorList>
    </citation>
    <scope>NUCLEOTIDE SEQUENCE [LARGE SCALE GENOMIC DNA]</scope>
    <source>
        <strain evidence="2 3">DmW_103</strain>
    </source>
</reference>
<dbReference type="Pfam" id="PF06605">
    <property type="entry name" value="Prophage_tail"/>
    <property type="match status" value="1"/>
</dbReference>
<gene>
    <name evidence="2" type="ORF">B9D04_00245</name>
</gene>
<dbReference type="Proteomes" id="UP000193588">
    <property type="component" value="Unassembled WGS sequence"/>
</dbReference>
<dbReference type="AlphaFoldDB" id="A0A1X4JP73"/>
<feature type="domain" description="Tail spike" evidence="1">
    <location>
        <begin position="161"/>
        <end position="367"/>
    </location>
</feature>
<name>A0A1X4JP73_9LACO</name>